<accession>D0A7N4</accession>
<dbReference type="Proteomes" id="UP000002316">
    <property type="component" value="Chromosome 11"/>
</dbReference>
<dbReference type="PIRSF" id="PIRSF005067">
    <property type="entry name" value="Tma_RNA-bind_prd"/>
    <property type="match status" value="1"/>
</dbReference>
<keyword evidence="2 3" id="KW-0963">Cytoplasm</keyword>
<dbReference type="Pfam" id="PF17832">
    <property type="entry name" value="Pre-PUA"/>
    <property type="match status" value="1"/>
</dbReference>
<dbReference type="AlphaFoldDB" id="D0A7N4"/>
<organism evidence="5 6">
    <name type="scientific">Trypanosoma brucei gambiense (strain MHOM/CI/86/DAL972)</name>
    <dbReference type="NCBI Taxonomy" id="679716"/>
    <lineage>
        <taxon>Eukaryota</taxon>
        <taxon>Discoba</taxon>
        <taxon>Euglenozoa</taxon>
        <taxon>Kinetoplastea</taxon>
        <taxon>Metakinetoplastina</taxon>
        <taxon>Trypanosomatida</taxon>
        <taxon>Trypanosomatidae</taxon>
        <taxon>Trypanosoma</taxon>
    </lineage>
</organism>
<dbReference type="FunFam" id="3.10.400.20:FF:000001">
    <property type="entry name" value="Malignant T-cell-amplified sequence 1"/>
    <property type="match status" value="1"/>
</dbReference>
<dbReference type="GO" id="GO:0005737">
    <property type="term" value="C:cytoplasm"/>
    <property type="evidence" value="ECO:0007669"/>
    <property type="project" value="UniProtKB-SubCell"/>
</dbReference>
<dbReference type="NCBIfam" id="TIGR00451">
    <property type="entry name" value="unchar_dom_2"/>
    <property type="match status" value="1"/>
</dbReference>
<evidence type="ECO:0000256" key="1">
    <source>
        <dbReference type="ARBA" id="ARBA00004496"/>
    </source>
</evidence>
<dbReference type="SUPFAM" id="SSF88697">
    <property type="entry name" value="PUA domain-like"/>
    <property type="match status" value="1"/>
</dbReference>
<dbReference type="InterPro" id="IPR016437">
    <property type="entry name" value="MCT-1/Tma20"/>
</dbReference>
<evidence type="ECO:0000259" key="4">
    <source>
        <dbReference type="SMART" id="SM00359"/>
    </source>
</evidence>
<evidence type="ECO:0000256" key="2">
    <source>
        <dbReference type="ARBA" id="ARBA00022490"/>
    </source>
</evidence>
<evidence type="ECO:0000313" key="6">
    <source>
        <dbReference type="Proteomes" id="UP000002316"/>
    </source>
</evidence>
<dbReference type="SMART" id="SM00359">
    <property type="entry name" value="PUA"/>
    <property type="match status" value="1"/>
</dbReference>
<dbReference type="InterPro" id="IPR004521">
    <property type="entry name" value="Uncharacterised_CHP00451"/>
</dbReference>
<dbReference type="InterPro" id="IPR015947">
    <property type="entry name" value="PUA-like_sf"/>
</dbReference>
<sequence length="203" mass="22739">MQQENRHLSSADLFKKFTLQNVAQIANISNKEQSQIRGELTEQYPLLADFWEDIMPKKVDIMLVRCHDQVHCVTLVSSQPEVLFFRHHNSPYIPHLKLLHKYPFILPRQQVDIGGCKYVVSGANVMCPGLTSEGGYITPGLAAGAIVAIHVEQKEHAIAVGRMLMSSEEIERVNNGPGIENIHHLGDGLWMNRVLSSSHIGAR</sequence>
<dbReference type="GeneID" id="23867834"/>
<proteinExistence type="predicted"/>
<name>D0A7N4_TRYB9</name>
<dbReference type="CDD" id="cd21155">
    <property type="entry name" value="PUA_MCTS-1-like"/>
    <property type="match status" value="1"/>
</dbReference>
<dbReference type="CDD" id="cd11609">
    <property type="entry name" value="MCT1_N"/>
    <property type="match status" value="1"/>
</dbReference>
<feature type="domain" description="PUA" evidence="4">
    <location>
        <begin position="107"/>
        <end position="186"/>
    </location>
</feature>
<dbReference type="GO" id="GO:0003723">
    <property type="term" value="F:RNA binding"/>
    <property type="evidence" value="ECO:0007669"/>
    <property type="project" value="InterPro"/>
</dbReference>
<dbReference type="InterPro" id="IPR041366">
    <property type="entry name" value="Pre-PUA"/>
</dbReference>
<dbReference type="KEGG" id="tbg:TbgDal_XI8040"/>
<evidence type="ECO:0000256" key="3">
    <source>
        <dbReference type="PIRNR" id="PIRNR005067"/>
    </source>
</evidence>
<dbReference type="GO" id="GO:0001731">
    <property type="term" value="P:formation of translation preinitiation complex"/>
    <property type="evidence" value="ECO:0007669"/>
    <property type="project" value="TreeGrafter"/>
</dbReference>
<dbReference type="Pfam" id="PF01472">
    <property type="entry name" value="PUA"/>
    <property type="match status" value="1"/>
</dbReference>
<dbReference type="PANTHER" id="PTHR22798:SF0">
    <property type="entry name" value="MALIGNANT T-CELL-AMPLIFIED SEQUENCE 1"/>
    <property type="match status" value="1"/>
</dbReference>
<dbReference type="RefSeq" id="XP_011779949.1">
    <property type="nucleotide sequence ID" value="XM_011781647.1"/>
</dbReference>
<protein>
    <recommendedName>
        <fullName evidence="4">PUA domain-containing protein</fullName>
    </recommendedName>
</protein>
<dbReference type="EMBL" id="FN554974">
    <property type="protein sequence ID" value="CBH17685.1"/>
    <property type="molecule type" value="Genomic_DNA"/>
</dbReference>
<dbReference type="VEuPathDB" id="TriTrypDB:Tbg972.11.8040"/>
<gene>
    <name evidence="5" type="ORF">TbgDal_XI8040</name>
</gene>
<reference evidence="6" key="1">
    <citation type="journal article" date="2010" name="PLoS Negl. Trop. Dis.">
        <title>The genome sequence of Trypanosoma brucei gambiense, causative agent of chronic human african trypanosomiasis.</title>
        <authorList>
            <person name="Jackson A.P."/>
            <person name="Sanders M."/>
            <person name="Berry A."/>
            <person name="McQuillan J."/>
            <person name="Aslett M.A."/>
            <person name="Quail M.A."/>
            <person name="Chukualim B."/>
            <person name="Capewell P."/>
            <person name="MacLeod A."/>
            <person name="Melville S.E."/>
            <person name="Gibson W."/>
            <person name="Barry J.D."/>
            <person name="Berriman M."/>
            <person name="Hertz-Fowler C."/>
        </authorList>
    </citation>
    <scope>NUCLEOTIDE SEQUENCE [LARGE SCALE GENOMIC DNA]</scope>
    <source>
        <strain evidence="6">MHOM/CI/86/DAL972</strain>
    </source>
</reference>
<dbReference type="OrthoDB" id="10249667at2759"/>
<dbReference type="PROSITE" id="PS50890">
    <property type="entry name" value="PUA"/>
    <property type="match status" value="1"/>
</dbReference>
<evidence type="ECO:0000313" key="5">
    <source>
        <dbReference type="EMBL" id="CBH17685.1"/>
    </source>
</evidence>
<dbReference type="Gene3D" id="3.10.400.20">
    <property type="match status" value="1"/>
</dbReference>
<dbReference type="InterPro" id="IPR002478">
    <property type="entry name" value="PUA"/>
</dbReference>
<comment type="subcellular location">
    <subcellularLocation>
        <location evidence="1 3">Cytoplasm</location>
    </subcellularLocation>
</comment>
<dbReference type="PANTHER" id="PTHR22798">
    <property type="entry name" value="MCT-1 PROTEIN"/>
    <property type="match status" value="1"/>
</dbReference>